<keyword evidence="5" id="KW-1185">Reference proteome</keyword>
<comment type="caution">
    <text evidence="2">The sequence shown here is derived from an EMBL/GenBank/DDBJ whole genome shotgun (WGS) entry which is preliminary data.</text>
</comment>
<gene>
    <name evidence="4" type="ORF">DFH07DRAFT_764843</name>
    <name evidence="3" type="ORF">DFH07DRAFT_771466</name>
    <name evidence="2" type="ORF">DFH07DRAFT_781615</name>
</gene>
<feature type="region of interest" description="Disordered" evidence="1">
    <location>
        <begin position="47"/>
        <end position="145"/>
    </location>
</feature>
<dbReference type="EMBL" id="JARJLG010000045">
    <property type="protein sequence ID" value="KAJ7761609.1"/>
    <property type="molecule type" value="Genomic_DNA"/>
</dbReference>
<dbReference type="EMBL" id="JARJLG010000190">
    <property type="protein sequence ID" value="KAJ7730494.1"/>
    <property type="molecule type" value="Genomic_DNA"/>
</dbReference>
<evidence type="ECO:0000313" key="4">
    <source>
        <dbReference type="EMBL" id="KAJ7781827.1"/>
    </source>
</evidence>
<accession>A0AAD7HXN0</accession>
<reference evidence="2" key="1">
    <citation type="submission" date="2023-03" db="EMBL/GenBank/DDBJ databases">
        <title>Massive genome expansion in bonnet fungi (Mycena s.s.) driven by repeated elements and novel gene families across ecological guilds.</title>
        <authorList>
            <consortium name="Lawrence Berkeley National Laboratory"/>
            <person name="Harder C.B."/>
            <person name="Miyauchi S."/>
            <person name="Viragh M."/>
            <person name="Kuo A."/>
            <person name="Thoen E."/>
            <person name="Andreopoulos B."/>
            <person name="Lu D."/>
            <person name="Skrede I."/>
            <person name="Drula E."/>
            <person name="Henrissat B."/>
            <person name="Morin E."/>
            <person name="Kohler A."/>
            <person name="Barry K."/>
            <person name="LaButti K."/>
            <person name="Morin E."/>
            <person name="Salamov A."/>
            <person name="Lipzen A."/>
            <person name="Mereny Z."/>
            <person name="Hegedus B."/>
            <person name="Baldrian P."/>
            <person name="Stursova M."/>
            <person name="Weitz H."/>
            <person name="Taylor A."/>
            <person name="Grigoriev I.V."/>
            <person name="Nagy L.G."/>
            <person name="Martin F."/>
            <person name="Kauserud H."/>
        </authorList>
    </citation>
    <scope>NUCLEOTIDE SEQUENCE</scope>
    <source>
        <strain evidence="2">CBHHK188m</strain>
    </source>
</reference>
<feature type="compositionally biased region" description="Polar residues" evidence="1">
    <location>
        <begin position="90"/>
        <end position="117"/>
    </location>
</feature>
<sequence>MARELHLSRWDAAHVHGDWDRAHNIITRSFGPLLESTNKSSRFFRDTSLTTHGNMPRYGHYPETPGSSDTTGAGGTSTTSIAAVSDTEPDPTQSSTSLDFSMTTPASTVLCSSSNLGHSVDGGASDRDKRKGIGSGTSTVDRPRKRSRYQAIKATHLVDPEVLADLADFRYFVLHGVELAQDMLVRQKADVRGATQYFLDEHQWLVETRAHSLRNSTARRPRHSLFHDIETAKLNIIESLLRAYNYADLAQRLSSFLSLEFRNTYALGIILDAGIIDGYSPHASPALWESDPDQSRNLRETCCR</sequence>
<feature type="compositionally biased region" description="Low complexity" evidence="1">
    <location>
        <begin position="64"/>
        <end position="80"/>
    </location>
</feature>
<name>A0AAD7HXN0_9AGAR</name>
<evidence type="ECO:0000313" key="2">
    <source>
        <dbReference type="EMBL" id="KAJ7730494.1"/>
    </source>
</evidence>
<evidence type="ECO:0000256" key="1">
    <source>
        <dbReference type="SAM" id="MobiDB-lite"/>
    </source>
</evidence>
<dbReference type="EMBL" id="JARJLG010000004">
    <property type="protein sequence ID" value="KAJ7781827.1"/>
    <property type="molecule type" value="Genomic_DNA"/>
</dbReference>
<dbReference type="AlphaFoldDB" id="A0AAD7HXN0"/>
<proteinExistence type="predicted"/>
<evidence type="ECO:0000313" key="5">
    <source>
        <dbReference type="Proteomes" id="UP001215280"/>
    </source>
</evidence>
<protein>
    <submittedName>
        <fullName evidence="2">Uncharacterized protein</fullName>
    </submittedName>
</protein>
<evidence type="ECO:0000313" key="3">
    <source>
        <dbReference type="EMBL" id="KAJ7761609.1"/>
    </source>
</evidence>
<dbReference type="Proteomes" id="UP001215280">
    <property type="component" value="Unassembled WGS sequence"/>
</dbReference>
<organism evidence="2 5">
    <name type="scientific">Mycena maculata</name>
    <dbReference type="NCBI Taxonomy" id="230809"/>
    <lineage>
        <taxon>Eukaryota</taxon>
        <taxon>Fungi</taxon>
        <taxon>Dikarya</taxon>
        <taxon>Basidiomycota</taxon>
        <taxon>Agaricomycotina</taxon>
        <taxon>Agaricomycetes</taxon>
        <taxon>Agaricomycetidae</taxon>
        <taxon>Agaricales</taxon>
        <taxon>Marasmiineae</taxon>
        <taxon>Mycenaceae</taxon>
        <taxon>Mycena</taxon>
    </lineage>
</organism>